<protein>
    <submittedName>
        <fullName evidence="3">Uncharacterized protein</fullName>
    </submittedName>
</protein>
<organism evidence="3 4">
    <name type="scientific">Rhynchophorus ferrugineus</name>
    <name type="common">Red palm weevil</name>
    <name type="synonym">Curculio ferrugineus</name>
    <dbReference type="NCBI Taxonomy" id="354439"/>
    <lineage>
        <taxon>Eukaryota</taxon>
        <taxon>Metazoa</taxon>
        <taxon>Ecdysozoa</taxon>
        <taxon>Arthropoda</taxon>
        <taxon>Hexapoda</taxon>
        <taxon>Insecta</taxon>
        <taxon>Pterygota</taxon>
        <taxon>Neoptera</taxon>
        <taxon>Endopterygota</taxon>
        <taxon>Coleoptera</taxon>
        <taxon>Polyphaga</taxon>
        <taxon>Cucujiformia</taxon>
        <taxon>Curculionidae</taxon>
        <taxon>Dryophthorinae</taxon>
        <taxon>Rhynchophorus</taxon>
    </lineage>
</organism>
<dbReference type="EMBL" id="JAACXV010000071">
    <property type="protein sequence ID" value="KAF7284723.1"/>
    <property type="molecule type" value="Genomic_DNA"/>
</dbReference>
<keyword evidence="1" id="KW-1133">Transmembrane helix</keyword>
<gene>
    <name evidence="3" type="ORF">GWI33_021732</name>
</gene>
<keyword evidence="4" id="KW-1185">Reference proteome</keyword>
<proteinExistence type="predicted"/>
<dbReference type="SMART" id="SM00718">
    <property type="entry name" value="DM4_12"/>
    <property type="match status" value="1"/>
</dbReference>
<dbReference type="OrthoDB" id="8186940at2759"/>
<dbReference type="InterPro" id="IPR006631">
    <property type="entry name" value="DM4_12"/>
</dbReference>
<feature type="signal peptide" evidence="2">
    <location>
        <begin position="1"/>
        <end position="19"/>
    </location>
</feature>
<keyword evidence="1" id="KW-0472">Membrane</keyword>
<dbReference type="AlphaFoldDB" id="A0A834IVK5"/>
<evidence type="ECO:0000313" key="4">
    <source>
        <dbReference type="Proteomes" id="UP000625711"/>
    </source>
</evidence>
<sequence>MKKNTFIAVCFCLLVVTHSDHQISRRSFYLFFPPSAVLQFTYGLSVPFVLPRRSINITWAFQAQYNLPRNNTLLQPSTIAVRSNSLNFDLPRVTFYEYLSRILDSIGLNGKHCVYRSICEIAEIPMYKKDESTLEKIVEFLFTPSLDLTHKEELNSTVEQYQSGFTKKILRAEERGKSEGKCDEKYSKCIISLVDLMTVLYVT</sequence>
<keyword evidence="1" id="KW-0812">Transmembrane</keyword>
<dbReference type="Proteomes" id="UP000625711">
    <property type="component" value="Unassembled WGS sequence"/>
</dbReference>
<keyword evidence="2" id="KW-0732">Signal</keyword>
<dbReference type="PANTHER" id="PTHR21398:SF4">
    <property type="entry name" value="AGAP002980-PA"/>
    <property type="match status" value="1"/>
</dbReference>
<reference evidence="3" key="1">
    <citation type="submission" date="2020-08" db="EMBL/GenBank/DDBJ databases">
        <title>Genome sequencing and assembly of the red palm weevil Rhynchophorus ferrugineus.</title>
        <authorList>
            <person name="Dias G.B."/>
            <person name="Bergman C.M."/>
            <person name="Manee M."/>
        </authorList>
    </citation>
    <scope>NUCLEOTIDE SEQUENCE</scope>
    <source>
        <strain evidence="3">AA-2017</strain>
        <tissue evidence="3">Whole larva</tissue>
    </source>
</reference>
<evidence type="ECO:0000313" key="3">
    <source>
        <dbReference type="EMBL" id="KAF7284723.1"/>
    </source>
</evidence>
<dbReference type="PANTHER" id="PTHR21398">
    <property type="entry name" value="AGAP007094-PA"/>
    <property type="match status" value="1"/>
</dbReference>
<comment type="caution">
    <text evidence="3">The sequence shown here is derived from an EMBL/GenBank/DDBJ whole genome shotgun (WGS) entry which is preliminary data.</text>
</comment>
<evidence type="ECO:0000256" key="1">
    <source>
        <dbReference type="SAM" id="Phobius"/>
    </source>
</evidence>
<feature type="chain" id="PRO_5032408912" evidence="2">
    <location>
        <begin position="20"/>
        <end position="203"/>
    </location>
</feature>
<evidence type="ECO:0000256" key="2">
    <source>
        <dbReference type="SAM" id="SignalP"/>
    </source>
</evidence>
<dbReference type="Pfam" id="PF07841">
    <property type="entry name" value="DM4_12"/>
    <property type="match status" value="1"/>
</dbReference>
<accession>A0A834IVK5</accession>
<name>A0A834IVK5_RHYFE</name>
<feature type="transmembrane region" description="Helical" evidence="1">
    <location>
        <begin position="29"/>
        <end position="50"/>
    </location>
</feature>